<reference evidence="2" key="2">
    <citation type="submission" date="2020-05" db="UniProtKB">
        <authorList>
            <consortium name="EnsemblMetazoa"/>
        </authorList>
    </citation>
    <scope>IDENTIFICATION</scope>
    <source>
        <strain evidence="2">WRAIR2</strain>
    </source>
</reference>
<evidence type="ECO:0000259" key="1">
    <source>
        <dbReference type="Pfam" id="PF14529"/>
    </source>
</evidence>
<reference evidence="3" key="1">
    <citation type="submission" date="2013-03" db="EMBL/GenBank/DDBJ databases">
        <title>The Genome Sequence of Anopheles dirus WRAIR2.</title>
        <authorList>
            <consortium name="The Broad Institute Genomics Platform"/>
            <person name="Neafsey D.E."/>
            <person name="Walton C."/>
            <person name="Walker B."/>
            <person name="Young S.K."/>
            <person name="Zeng Q."/>
            <person name="Gargeya S."/>
            <person name="Fitzgerald M."/>
            <person name="Haas B."/>
            <person name="Abouelleil A."/>
            <person name="Allen A.W."/>
            <person name="Alvarado L."/>
            <person name="Arachchi H.M."/>
            <person name="Berlin A.M."/>
            <person name="Chapman S.B."/>
            <person name="Gainer-Dewar J."/>
            <person name="Goldberg J."/>
            <person name="Griggs A."/>
            <person name="Gujja S."/>
            <person name="Hansen M."/>
            <person name="Howarth C."/>
            <person name="Imamovic A."/>
            <person name="Ireland A."/>
            <person name="Larimer J."/>
            <person name="McCowan C."/>
            <person name="Murphy C."/>
            <person name="Pearson M."/>
            <person name="Poon T.W."/>
            <person name="Priest M."/>
            <person name="Roberts A."/>
            <person name="Saif S."/>
            <person name="Shea T."/>
            <person name="Sisk P."/>
            <person name="Sykes S."/>
            <person name="Wortman J."/>
            <person name="Nusbaum C."/>
            <person name="Birren B."/>
        </authorList>
    </citation>
    <scope>NUCLEOTIDE SEQUENCE [LARGE SCALE GENOMIC DNA]</scope>
    <source>
        <strain evidence="3">WRAIR2</strain>
    </source>
</reference>
<proteinExistence type="predicted"/>
<dbReference type="Gene3D" id="3.60.10.10">
    <property type="entry name" value="Endonuclease/exonuclease/phosphatase"/>
    <property type="match status" value="1"/>
</dbReference>
<dbReference type="EnsemblMetazoa" id="ADIR010826-RA">
    <property type="protein sequence ID" value="ADIR010826-PA"/>
    <property type="gene ID" value="ADIR010826"/>
</dbReference>
<dbReference type="InterPro" id="IPR005135">
    <property type="entry name" value="Endo/exonuclease/phosphatase"/>
</dbReference>
<organism evidence="2 3">
    <name type="scientific">Anopheles dirus</name>
    <dbReference type="NCBI Taxonomy" id="7168"/>
    <lineage>
        <taxon>Eukaryota</taxon>
        <taxon>Metazoa</taxon>
        <taxon>Ecdysozoa</taxon>
        <taxon>Arthropoda</taxon>
        <taxon>Hexapoda</taxon>
        <taxon>Insecta</taxon>
        <taxon>Pterygota</taxon>
        <taxon>Neoptera</taxon>
        <taxon>Endopterygota</taxon>
        <taxon>Diptera</taxon>
        <taxon>Nematocera</taxon>
        <taxon>Culicoidea</taxon>
        <taxon>Culicidae</taxon>
        <taxon>Anophelinae</taxon>
        <taxon>Anopheles</taxon>
    </lineage>
</organism>
<dbReference type="VEuPathDB" id="VectorBase:ADIR010826"/>
<dbReference type="GO" id="GO:0003824">
    <property type="term" value="F:catalytic activity"/>
    <property type="evidence" value="ECO:0007669"/>
    <property type="project" value="InterPro"/>
</dbReference>
<dbReference type="InterPro" id="IPR036691">
    <property type="entry name" value="Endo/exonu/phosph_ase_sf"/>
</dbReference>
<dbReference type="Pfam" id="PF14529">
    <property type="entry name" value="Exo_endo_phos_2"/>
    <property type="match status" value="1"/>
</dbReference>
<dbReference type="SUPFAM" id="SSF56219">
    <property type="entry name" value="DNase I-like"/>
    <property type="match status" value="1"/>
</dbReference>
<feature type="domain" description="Endonuclease/exonuclease/phosphatase" evidence="1">
    <location>
        <begin position="2"/>
        <end position="47"/>
    </location>
</feature>
<sequence>MAGDFNAWHEEWGSARTKRKGEELLYTVEQLGLSVLNRGVEPTFIGNSVARPNMLRYILPGLFDLKML</sequence>
<name>A0A182NT36_9DIPT</name>
<protein>
    <submittedName>
        <fullName evidence="2">Endo/exonuclease/phosphatase domain-containing protein</fullName>
    </submittedName>
</protein>
<keyword evidence="3" id="KW-1185">Reference proteome</keyword>
<evidence type="ECO:0000313" key="2">
    <source>
        <dbReference type="EnsemblMetazoa" id="ADIR010826-PA"/>
    </source>
</evidence>
<dbReference type="AlphaFoldDB" id="A0A182NT36"/>
<dbReference type="Proteomes" id="UP000075884">
    <property type="component" value="Unassembled WGS sequence"/>
</dbReference>
<evidence type="ECO:0000313" key="3">
    <source>
        <dbReference type="Proteomes" id="UP000075884"/>
    </source>
</evidence>
<accession>A0A182NT36</accession>